<dbReference type="AlphaFoldDB" id="A1ZE53"/>
<sequence length="775" mass="88242">MFDFRVLKPRQQSIMKTFNSIHLILQKNWLILLFCCCTPGLLNAQTDVKPKNNTTTVQGDTTKPAKDMTFYAKRIQGLVQKFETKAELGAFFIQIVQSLSKQEANNFFKRFERSGELAKRLFPKNSSEIASGSIGDKKDPNLKTYGKTIKKTLRKASEKIEMGVFFLQLMQASYKKDAKGFLKKIYKNNPSLMSLNELFLAEINHYNNNLDTAMHYYQKAFRKFTKIKEDSIRIIENKMAVKDLKDIVRSKMQECYNAIQHTQNAYSRPINNLGRAINSEYDEYAPIISADESTLIFTSRRPNTTGGKRDSNDSLFHEDIYISYKSKGYWSAPEKIKDFNTSTHESGVALSPDGKQLFTYRDNRGGNLYVSDLKADYTWSKPRSLGKHINTIYHEPSVTISADGKTLFFSSDRPGGQGGLDIYKSEKGASGKWGKAVNLGPNINTEQDEDSPFIHIDGKTLFFSSRGHRGDSSRYDYDIYQTSLENDEWAKPKNMGYPINTIRDDIHFVLSGDYRRGYYSSIKGEGSNKHDIYVISLPKYNINKVNEIGFQVAVKILPIKFLPSSKTERSIVMLRGAVTDEVSKKLIDAKMKLIDVETNKVVDEFNSVNPSGAYSTTMESGKKYLLYVQKTGYMFYSTYFDIPANSKSSEKILNIKLKKLATTTPSDFRIYFKFGSRKIEKYCHPSLDKLVNFLETNPKVKVELAGYSDELGSKKGNVGLSEDRAKAVVDYLIEKGIDFSRLTYKGYGKVSPKHPNKTKHGRILNRRVECKVVGY</sequence>
<dbReference type="PANTHER" id="PTHR30329">
    <property type="entry name" value="STATOR ELEMENT OF FLAGELLAR MOTOR COMPLEX"/>
    <property type="match status" value="1"/>
</dbReference>
<keyword evidence="7" id="KW-1185">Reference proteome</keyword>
<dbReference type="InterPro" id="IPR050330">
    <property type="entry name" value="Bact_OuterMem_StrucFunc"/>
</dbReference>
<dbReference type="Gene3D" id="2.120.10.30">
    <property type="entry name" value="TolB, C-terminal domain"/>
    <property type="match status" value="1"/>
</dbReference>
<dbReference type="Pfam" id="PF00691">
    <property type="entry name" value="OmpA"/>
    <property type="match status" value="1"/>
</dbReference>
<dbReference type="PANTHER" id="PTHR30329:SF21">
    <property type="entry name" value="LIPOPROTEIN YIAD-RELATED"/>
    <property type="match status" value="1"/>
</dbReference>
<evidence type="ECO:0000313" key="7">
    <source>
        <dbReference type="Proteomes" id="UP000004095"/>
    </source>
</evidence>
<proteinExistence type="predicted"/>
<comment type="subcellular location">
    <subcellularLocation>
        <location evidence="1">Cell outer membrane</location>
    </subcellularLocation>
</comment>
<evidence type="ECO:0000256" key="1">
    <source>
        <dbReference type="ARBA" id="ARBA00004442"/>
    </source>
</evidence>
<evidence type="ECO:0000313" key="6">
    <source>
        <dbReference type="EMBL" id="EAY31361.1"/>
    </source>
</evidence>
<dbReference type="eggNOG" id="COG2885">
    <property type="taxonomic scope" value="Bacteria"/>
</dbReference>
<organism evidence="6 7">
    <name type="scientific">Microscilla marina ATCC 23134</name>
    <dbReference type="NCBI Taxonomy" id="313606"/>
    <lineage>
        <taxon>Bacteria</taxon>
        <taxon>Pseudomonadati</taxon>
        <taxon>Bacteroidota</taxon>
        <taxon>Cytophagia</taxon>
        <taxon>Cytophagales</taxon>
        <taxon>Microscillaceae</taxon>
        <taxon>Microscilla</taxon>
    </lineage>
</organism>
<protein>
    <submittedName>
        <fullName evidence="6">OmpA family protein</fullName>
    </submittedName>
</protein>
<dbReference type="InterPro" id="IPR011042">
    <property type="entry name" value="6-blade_b-propeller_TolB-like"/>
</dbReference>
<name>A1ZE53_MICM2</name>
<evidence type="ECO:0000256" key="2">
    <source>
        <dbReference type="ARBA" id="ARBA00023136"/>
    </source>
</evidence>
<dbReference type="GO" id="GO:0009279">
    <property type="term" value="C:cell outer membrane"/>
    <property type="evidence" value="ECO:0007669"/>
    <property type="project" value="UniProtKB-SubCell"/>
</dbReference>
<dbReference type="SUPFAM" id="SSF103088">
    <property type="entry name" value="OmpA-like"/>
    <property type="match status" value="1"/>
</dbReference>
<evidence type="ECO:0000259" key="5">
    <source>
        <dbReference type="PROSITE" id="PS51123"/>
    </source>
</evidence>
<dbReference type="PRINTS" id="PR01021">
    <property type="entry name" value="OMPADOMAIN"/>
</dbReference>
<dbReference type="EMBL" id="AAWS01000003">
    <property type="protein sequence ID" value="EAY31361.1"/>
    <property type="molecule type" value="Genomic_DNA"/>
</dbReference>
<dbReference type="SUPFAM" id="SSF82171">
    <property type="entry name" value="DPP6 N-terminal domain-like"/>
    <property type="match status" value="1"/>
</dbReference>
<dbReference type="eggNOG" id="COG0823">
    <property type="taxonomic scope" value="Bacteria"/>
</dbReference>
<evidence type="ECO:0000256" key="4">
    <source>
        <dbReference type="PROSITE-ProRule" id="PRU00473"/>
    </source>
</evidence>
<feature type="domain" description="OmpA-like" evidence="5">
    <location>
        <begin position="659"/>
        <end position="775"/>
    </location>
</feature>
<comment type="caution">
    <text evidence="6">The sequence shown here is derived from an EMBL/GenBank/DDBJ whole genome shotgun (WGS) entry which is preliminary data.</text>
</comment>
<evidence type="ECO:0000256" key="3">
    <source>
        <dbReference type="ARBA" id="ARBA00023237"/>
    </source>
</evidence>
<dbReference type="InterPro" id="IPR006665">
    <property type="entry name" value="OmpA-like"/>
</dbReference>
<accession>A1ZE53</accession>
<reference evidence="6 7" key="1">
    <citation type="submission" date="2007-01" db="EMBL/GenBank/DDBJ databases">
        <authorList>
            <person name="Haygood M."/>
            <person name="Podell S."/>
            <person name="Anderson C."/>
            <person name="Hopkinson B."/>
            <person name="Roe K."/>
            <person name="Barbeau K."/>
            <person name="Gaasterland T."/>
            <person name="Ferriera S."/>
            <person name="Johnson J."/>
            <person name="Kravitz S."/>
            <person name="Beeson K."/>
            <person name="Sutton G."/>
            <person name="Rogers Y.-H."/>
            <person name="Friedman R."/>
            <person name="Frazier M."/>
            <person name="Venter J.C."/>
        </authorList>
    </citation>
    <scope>NUCLEOTIDE SEQUENCE [LARGE SCALE GENOMIC DNA]</scope>
    <source>
        <strain evidence="6 7">ATCC 23134</strain>
    </source>
</reference>
<dbReference type="CDD" id="cd07185">
    <property type="entry name" value="OmpA_C-like"/>
    <property type="match status" value="1"/>
</dbReference>
<dbReference type="Gene3D" id="3.30.1330.60">
    <property type="entry name" value="OmpA-like domain"/>
    <property type="match status" value="1"/>
</dbReference>
<dbReference type="Pfam" id="PF07676">
    <property type="entry name" value="PD40"/>
    <property type="match status" value="3"/>
</dbReference>
<dbReference type="Proteomes" id="UP000004095">
    <property type="component" value="Unassembled WGS sequence"/>
</dbReference>
<gene>
    <name evidence="6" type="ORF">M23134_04194</name>
</gene>
<keyword evidence="2 4" id="KW-0472">Membrane</keyword>
<dbReference type="InterPro" id="IPR036737">
    <property type="entry name" value="OmpA-like_sf"/>
</dbReference>
<dbReference type="InterPro" id="IPR011659">
    <property type="entry name" value="WD40"/>
</dbReference>
<keyword evidence="3" id="KW-0998">Cell outer membrane</keyword>
<dbReference type="PROSITE" id="PS51123">
    <property type="entry name" value="OMPA_2"/>
    <property type="match status" value="1"/>
</dbReference>
<dbReference type="InterPro" id="IPR006664">
    <property type="entry name" value="OMP_bac"/>
</dbReference>